<protein>
    <submittedName>
        <fullName evidence="1">Uncharacterized protein</fullName>
    </submittedName>
</protein>
<dbReference type="RefSeq" id="WP_079606929.1">
    <property type="nucleotide sequence ID" value="NZ_LT670817.1"/>
</dbReference>
<organism evidence="1 2">
    <name type="scientific">Bradyrhizobium erythrophlei</name>
    <dbReference type="NCBI Taxonomy" id="1437360"/>
    <lineage>
        <taxon>Bacteria</taxon>
        <taxon>Pseudomonadati</taxon>
        <taxon>Pseudomonadota</taxon>
        <taxon>Alphaproteobacteria</taxon>
        <taxon>Hyphomicrobiales</taxon>
        <taxon>Nitrobacteraceae</taxon>
        <taxon>Bradyrhizobium</taxon>
    </lineage>
</organism>
<proteinExistence type="predicted"/>
<evidence type="ECO:0000313" key="1">
    <source>
        <dbReference type="EMBL" id="SHI17316.1"/>
    </source>
</evidence>
<dbReference type="OrthoDB" id="8243513at2"/>
<sequence length="65" mass="7432">MLDPTDVIMAAIRSAFVSYPKEGDSDWRSPNWIMPEECEHLTRVVIQELEAKGFQIVKKQPDTPS</sequence>
<accession>A0A1M5YZ74</accession>
<gene>
    <name evidence="1" type="ORF">SAMN05443248_9012</name>
</gene>
<reference evidence="1 2" key="1">
    <citation type="submission" date="2016-11" db="EMBL/GenBank/DDBJ databases">
        <authorList>
            <person name="Jaros S."/>
            <person name="Januszkiewicz K."/>
            <person name="Wedrychowicz H."/>
        </authorList>
    </citation>
    <scope>NUCLEOTIDE SEQUENCE [LARGE SCALE GENOMIC DNA]</scope>
    <source>
        <strain evidence="1 2">GAS138</strain>
    </source>
</reference>
<dbReference type="AlphaFoldDB" id="A0A1M5YZ74"/>
<name>A0A1M5YZ74_9BRAD</name>
<dbReference type="Proteomes" id="UP000189796">
    <property type="component" value="Chromosome I"/>
</dbReference>
<dbReference type="EMBL" id="LT670817">
    <property type="protein sequence ID" value="SHI17316.1"/>
    <property type="molecule type" value="Genomic_DNA"/>
</dbReference>
<evidence type="ECO:0000313" key="2">
    <source>
        <dbReference type="Proteomes" id="UP000189796"/>
    </source>
</evidence>